<gene>
    <name evidence="1" type="ordered locus">TKWG_17085</name>
</gene>
<dbReference type="HOGENOM" id="CLU_2191369_0_0_4"/>
<sequence>MPSDHKMTNGDIMSKRYLRFTPLLWLLSPALVWANSHWPDKPVKLVVGYAAGGPVDTAADNLPNFWVIRSGNRSLSKTKPAPAVSSLQRTWQGRRQTAACCIFWPVRR</sequence>
<organism evidence="1 2">
    <name type="scientific">Advenella kashmirensis (strain DSM 17095 / LMG 22695 / WT001)</name>
    <name type="common">Tetrathiobacter kashmirensis</name>
    <dbReference type="NCBI Taxonomy" id="1036672"/>
    <lineage>
        <taxon>Bacteria</taxon>
        <taxon>Pseudomonadati</taxon>
        <taxon>Pseudomonadota</taxon>
        <taxon>Betaproteobacteria</taxon>
        <taxon>Burkholderiales</taxon>
        <taxon>Alcaligenaceae</taxon>
    </lineage>
</organism>
<dbReference type="STRING" id="1036672.TKWG_17085"/>
<dbReference type="Gene3D" id="3.40.190.150">
    <property type="entry name" value="Bordetella uptake gene, domain 1"/>
    <property type="match status" value="1"/>
</dbReference>
<dbReference type="EMBL" id="CP003555">
    <property type="protein sequence ID" value="AFK63333.1"/>
    <property type="molecule type" value="Genomic_DNA"/>
</dbReference>
<evidence type="ECO:0000313" key="2">
    <source>
        <dbReference type="Proteomes" id="UP000005267"/>
    </source>
</evidence>
<evidence type="ECO:0000313" key="1">
    <source>
        <dbReference type="EMBL" id="AFK63333.1"/>
    </source>
</evidence>
<dbReference type="Proteomes" id="UP000005267">
    <property type="component" value="Chromosome"/>
</dbReference>
<accession>I3UE95</accession>
<keyword evidence="2" id="KW-1185">Reference proteome</keyword>
<proteinExistence type="predicted"/>
<dbReference type="InterPro" id="IPR042100">
    <property type="entry name" value="Bug_dom1"/>
</dbReference>
<reference evidence="1 2" key="1">
    <citation type="journal article" date="2011" name="J. Bacteriol.">
        <title>Whole-genome shotgun sequencing of the sulfur-oxidizing chemoautotroph Tetrathiobacter kashmirensis.</title>
        <authorList>
            <person name="Ghosh W."/>
            <person name="George A."/>
            <person name="Agarwal A."/>
            <person name="Raj P."/>
            <person name="Alam M."/>
            <person name="Pyne P."/>
            <person name="Das Gupta S.K."/>
        </authorList>
    </citation>
    <scope>NUCLEOTIDE SEQUENCE [LARGE SCALE GENOMIC DNA]</scope>
    <source>
        <strain evidence="1 2">WT001</strain>
    </source>
</reference>
<name>I3UE95_ADVKW</name>
<protein>
    <submittedName>
        <fullName evidence="1">Uncharacterized protein</fullName>
    </submittedName>
</protein>
<reference evidence="2" key="2">
    <citation type="journal article" date="2013" name="PLoS ONE">
        <title>Genome implosion elicits host-confinement in Alcaligenaceae: evidence from the comparative genomics of Tetrathiobacter kashmirensis, a pathogen in the making.</title>
        <authorList>
            <person name="Ghosh W."/>
            <person name="Alam M."/>
            <person name="Roy C."/>
            <person name="Pyne P."/>
            <person name="George A."/>
            <person name="Chakraborty R."/>
            <person name="Majumder S."/>
            <person name="Agarwal A."/>
            <person name="Chakraborty S."/>
            <person name="Majumdar S."/>
            <person name="Gupta S.K."/>
        </authorList>
    </citation>
    <scope>NUCLEOTIDE SEQUENCE [LARGE SCALE GENOMIC DNA]</scope>
    <source>
        <strain evidence="2">WT001</strain>
    </source>
</reference>
<dbReference type="KEGG" id="aka:TKWG_17085"/>
<dbReference type="AlphaFoldDB" id="I3UE95"/>